<dbReference type="AlphaFoldDB" id="A0A7G1GBY8"/>
<name>A0A7G1GBY8_9BACT</name>
<evidence type="ECO:0000313" key="3">
    <source>
        <dbReference type="Proteomes" id="UP000516361"/>
    </source>
</evidence>
<dbReference type="PANTHER" id="PTHR30290">
    <property type="entry name" value="PERIPLASMIC BINDING COMPONENT OF ABC TRANSPORTER"/>
    <property type="match status" value="1"/>
</dbReference>
<dbReference type="RefSeq" id="WP_190614067.1">
    <property type="nucleotide sequence ID" value="NZ_AP018712.1"/>
</dbReference>
<dbReference type="InterPro" id="IPR000914">
    <property type="entry name" value="SBP_5_dom"/>
</dbReference>
<dbReference type="EMBL" id="AP018712">
    <property type="protein sequence ID" value="BBE31499.1"/>
    <property type="molecule type" value="Genomic_DNA"/>
</dbReference>
<keyword evidence="3" id="KW-1185">Reference proteome</keyword>
<dbReference type="Pfam" id="PF00496">
    <property type="entry name" value="SBP_bac_5"/>
    <property type="match status" value="1"/>
</dbReference>
<evidence type="ECO:0000259" key="1">
    <source>
        <dbReference type="Pfam" id="PF00496"/>
    </source>
</evidence>
<organism evidence="2 3">
    <name type="scientific">Tepiditoga spiralis</name>
    <dbReference type="NCBI Taxonomy" id="2108365"/>
    <lineage>
        <taxon>Bacteria</taxon>
        <taxon>Thermotogati</taxon>
        <taxon>Thermotogota</taxon>
        <taxon>Thermotogae</taxon>
        <taxon>Petrotogales</taxon>
        <taxon>Petrotogaceae</taxon>
        <taxon>Tepiditoga</taxon>
    </lineage>
</organism>
<dbReference type="Proteomes" id="UP000516361">
    <property type="component" value="Chromosome"/>
</dbReference>
<dbReference type="KEGG" id="ocy:OSSY52_16400"/>
<dbReference type="Gene3D" id="3.40.190.10">
    <property type="entry name" value="Periplasmic binding protein-like II"/>
    <property type="match status" value="1"/>
</dbReference>
<protein>
    <submittedName>
        <fullName evidence="2">Peptide ABC transporter substrate-binding protein</fullName>
    </submittedName>
</protein>
<dbReference type="Gene3D" id="3.10.105.10">
    <property type="entry name" value="Dipeptide-binding Protein, Domain 3"/>
    <property type="match status" value="1"/>
</dbReference>
<dbReference type="InParanoid" id="A0A7G1GBY8"/>
<feature type="domain" description="Solute-binding protein family 5" evidence="1">
    <location>
        <begin position="100"/>
        <end position="522"/>
    </location>
</feature>
<reference evidence="2 3" key="1">
    <citation type="submission" date="2018-06" db="EMBL/GenBank/DDBJ databases">
        <title>Genome sequencing of Oceanotoga sp. sy52.</title>
        <authorList>
            <person name="Mori K."/>
        </authorList>
    </citation>
    <scope>NUCLEOTIDE SEQUENCE [LARGE SCALE GENOMIC DNA]</scope>
    <source>
        <strain evidence="3">sy52</strain>
    </source>
</reference>
<sequence length="631" mass="73421">MSKKRLKIFLSFLFMLFMVNSIFGSYSESPMLMERVKNGDLPSVDNRLPIHPKVVKVREEIGKYGGTLHISKGNEMRALLVENTIESTGPIPVFDEKLVEGNVIESWKVMDNGKKFLFTIRKGLKWSDGYPVTTEDVRFTLEDIYSNKNITRIFPDWLVKGGEKVKLNIIDKYTFELDFKEPYGLFLLQLQSIARGSYHFFINPSHYLKKFHAKYTSMDKLKPLLEKEKLDEKSWGKLFQRKWQSSPWNHRKDIGYPVLDPYVVVEKPSDNVTIFERNPYYFKVDEKGNQLPYIDKVRYESISNQELMNMKIMSGELDFTINTSLGDLALYKANEEKGKYNTVLVPIKSINTKACYFPNLTYEDKTWRKIMRNPEFRHALSLAINRDEINELVYYGFGTPSQACDAPGSPFVEKSFRNAYIKYDPKKAEEILDKIGLSKKDKDGWRIGPDGKPFTINIEFFQVNPSLVPTTELVASYWKDIGIKTEMKVIDGGLWYQRQGANKTTMSVWHEDASRPGNPFFFFVPYEMINWGPAWRTWFTTNGKEGEEPPLEVKKLFEYYNKFTSTISNKERIEFGKKILKSQSENLWVIGTVNNIPIPVIINKHLKNVVNGLDPQWGPSMEEQYFFDNVK</sequence>
<proteinExistence type="predicted"/>
<gene>
    <name evidence="2" type="ORF">OSSY52_16400</name>
</gene>
<dbReference type="GO" id="GO:1904680">
    <property type="term" value="F:peptide transmembrane transporter activity"/>
    <property type="evidence" value="ECO:0007669"/>
    <property type="project" value="TreeGrafter"/>
</dbReference>
<dbReference type="CDD" id="cd08500">
    <property type="entry name" value="PBP2_NikA_DppA_OppA_like_4"/>
    <property type="match status" value="1"/>
</dbReference>
<dbReference type="GO" id="GO:0015833">
    <property type="term" value="P:peptide transport"/>
    <property type="evidence" value="ECO:0007669"/>
    <property type="project" value="TreeGrafter"/>
</dbReference>
<dbReference type="PANTHER" id="PTHR30290:SF62">
    <property type="entry name" value="OLIGOPEPTIDE ABC TRANSPORTER, PERIPLASMIC OLIGOPEPTIDE-BINDING PROTEIN"/>
    <property type="match status" value="1"/>
</dbReference>
<evidence type="ECO:0000313" key="2">
    <source>
        <dbReference type="EMBL" id="BBE31499.1"/>
    </source>
</evidence>
<dbReference type="InterPro" id="IPR039424">
    <property type="entry name" value="SBP_5"/>
</dbReference>
<accession>A0A7G1GBY8</accession>
<dbReference type="SUPFAM" id="SSF53850">
    <property type="entry name" value="Periplasmic binding protein-like II"/>
    <property type="match status" value="1"/>
</dbReference>